<organism evidence="8 9">
    <name type="scientific">Duncaniella freteri</name>
    <dbReference type="NCBI Taxonomy" id="2530391"/>
    <lineage>
        <taxon>Bacteria</taxon>
        <taxon>Pseudomonadati</taxon>
        <taxon>Bacteroidota</taxon>
        <taxon>Bacteroidia</taxon>
        <taxon>Bacteroidales</taxon>
        <taxon>Muribaculaceae</taxon>
        <taxon>Duncaniella</taxon>
    </lineage>
</organism>
<dbReference type="PROSITE" id="PS51755">
    <property type="entry name" value="OMPR_PHOB"/>
    <property type="match status" value="1"/>
</dbReference>
<keyword evidence="3 5" id="KW-0238">DNA-binding</keyword>
<evidence type="ECO:0000256" key="4">
    <source>
        <dbReference type="PROSITE-ProRule" id="PRU00169"/>
    </source>
</evidence>
<evidence type="ECO:0000259" key="6">
    <source>
        <dbReference type="PROSITE" id="PS50110"/>
    </source>
</evidence>
<evidence type="ECO:0000256" key="5">
    <source>
        <dbReference type="PROSITE-ProRule" id="PRU01091"/>
    </source>
</evidence>
<proteinExistence type="predicted"/>
<reference evidence="8 9" key="1">
    <citation type="submission" date="2019-02" db="EMBL/GenBank/DDBJ databases">
        <title>Isolation and identification of novel species under the genus Muribaculum.</title>
        <authorList>
            <person name="Miyake S."/>
            <person name="Ding Y."/>
            <person name="Low A."/>
            <person name="Soh M."/>
            <person name="Seedorf H."/>
        </authorList>
    </citation>
    <scope>NUCLEOTIDE SEQUENCE [LARGE SCALE GENOMIC DNA]</scope>
    <source>
        <strain evidence="8 9">TLL-A3</strain>
    </source>
</reference>
<dbReference type="Gene3D" id="6.10.250.690">
    <property type="match status" value="1"/>
</dbReference>
<dbReference type="GeneID" id="82149750"/>
<dbReference type="SUPFAM" id="SSF52172">
    <property type="entry name" value="CheY-like"/>
    <property type="match status" value="1"/>
</dbReference>
<dbReference type="SMART" id="SM00862">
    <property type="entry name" value="Trans_reg_C"/>
    <property type="match status" value="1"/>
</dbReference>
<dbReference type="GO" id="GO:0006355">
    <property type="term" value="P:regulation of DNA-templated transcription"/>
    <property type="evidence" value="ECO:0007669"/>
    <property type="project" value="InterPro"/>
</dbReference>
<dbReference type="RefSeq" id="WP_135471625.1">
    <property type="nucleotide sequence ID" value="NZ_CASJDB010000001.1"/>
</dbReference>
<feature type="modified residue" description="4-aspartylphosphate" evidence="4">
    <location>
        <position position="51"/>
    </location>
</feature>
<dbReference type="GO" id="GO:0000156">
    <property type="term" value="F:phosphorelay response regulator activity"/>
    <property type="evidence" value="ECO:0007669"/>
    <property type="project" value="TreeGrafter"/>
</dbReference>
<dbReference type="Pfam" id="PF00486">
    <property type="entry name" value="Trans_reg_C"/>
    <property type="match status" value="1"/>
</dbReference>
<evidence type="ECO:0000259" key="7">
    <source>
        <dbReference type="PROSITE" id="PS51755"/>
    </source>
</evidence>
<dbReference type="InterPro" id="IPR016032">
    <property type="entry name" value="Sig_transdc_resp-reg_C-effctor"/>
</dbReference>
<dbReference type="SUPFAM" id="SSF46894">
    <property type="entry name" value="C-terminal effector domain of the bipartite response regulators"/>
    <property type="match status" value="1"/>
</dbReference>
<dbReference type="InterPro" id="IPR001867">
    <property type="entry name" value="OmpR/PhoB-type_DNA-bd"/>
</dbReference>
<dbReference type="InterPro" id="IPR036388">
    <property type="entry name" value="WH-like_DNA-bd_sf"/>
</dbReference>
<dbReference type="EMBL" id="SJSA01000001">
    <property type="protein sequence ID" value="TGG40628.1"/>
    <property type="molecule type" value="Genomic_DNA"/>
</dbReference>
<evidence type="ECO:0000313" key="9">
    <source>
        <dbReference type="Proteomes" id="UP000297635"/>
    </source>
</evidence>
<evidence type="ECO:0000256" key="2">
    <source>
        <dbReference type="ARBA" id="ARBA00023012"/>
    </source>
</evidence>
<gene>
    <name evidence="8" type="ORF">EZ315_08090</name>
</gene>
<dbReference type="Gene3D" id="1.10.10.10">
    <property type="entry name" value="Winged helix-like DNA-binding domain superfamily/Winged helix DNA-binding domain"/>
    <property type="match status" value="1"/>
</dbReference>
<keyword evidence="1 4" id="KW-0597">Phosphoprotein</keyword>
<dbReference type="CDD" id="cd17574">
    <property type="entry name" value="REC_OmpR"/>
    <property type="match status" value="1"/>
</dbReference>
<feature type="domain" description="Response regulatory" evidence="6">
    <location>
        <begin position="3"/>
        <end position="118"/>
    </location>
</feature>
<evidence type="ECO:0000256" key="3">
    <source>
        <dbReference type="ARBA" id="ARBA00023125"/>
    </source>
</evidence>
<accession>A0A4Z0VAQ2</accession>
<dbReference type="PROSITE" id="PS50110">
    <property type="entry name" value="RESPONSE_REGULATORY"/>
    <property type="match status" value="1"/>
</dbReference>
<feature type="DNA-binding region" description="OmpR/PhoB-type" evidence="5">
    <location>
        <begin position="122"/>
        <end position="219"/>
    </location>
</feature>
<dbReference type="Pfam" id="PF00072">
    <property type="entry name" value="Response_reg"/>
    <property type="match status" value="1"/>
</dbReference>
<evidence type="ECO:0000313" key="8">
    <source>
        <dbReference type="EMBL" id="TGG40628.1"/>
    </source>
</evidence>
<feature type="domain" description="OmpR/PhoB-type" evidence="7">
    <location>
        <begin position="122"/>
        <end position="219"/>
    </location>
</feature>
<dbReference type="InterPro" id="IPR011006">
    <property type="entry name" value="CheY-like_superfamily"/>
</dbReference>
<keyword evidence="9" id="KW-1185">Reference proteome</keyword>
<protein>
    <submittedName>
        <fullName evidence="8">Response regulator transcription factor</fullName>
    </submittedName>
</protein>
<evidence type="ECO:0000256" key="1">
    <source>
        <dbReference type="ARBA" id="ARBA00022553"/>
    </source>
</evidence>
<dbReference type="GO" id="GO:0005829">
    <property type="term" value="C:cytosol"/>
    <property type="evidence" value="ECO:0007669"/>
    <property type="project" value="TreeGrafter"/>
</dbReference>
<dbReference type="AlphaFoldDB" id="A0A4Z0VAQ2"/>
<dbReference type="CDD" id="cd00383">
    <property type="entry name" value="trans_reg_C"/>
    <property type="match status" value="1"/>
</dbReference>
<dbReference type="InterPro" id="IPR001789">
    <property type="entry name" value="Sig_transdc_resp-reg_receiver"/>
</dbReference>
<dbReference type="PANTHER" id="PTHR48111">
    <property type="entry name" value="REGULATOR OF RPOS"/>
    <property type="match status" value="1"/>
</dbReference>
<keyword evidence="2" id="KW-0902">Two-component regulatory system</keyword>
<dbReference type="GO" id="GO:0000976">
    <property type="term" value="F:transcription cis-regulatory region binding"/>
    <property type="evidence" value="ECO:0007669"/>
    <property type="project" value="TreeGrafter"/>
</dbReference>
<dbReference type="GO" id="GO:0032993">
    <property type="term" value="C:protein-DNA complex"/>
    <property type="evidence" value="ECO:0007669"/>
    <property type="project" value="TreeGrafter"/>
</dbReference>
<sequence>MARILIVDDEDDLRAGLGTYLELQGYDVDTAPSAEEASLLNLTRYDLLLLDIMMGEMSGTDLAMNVRENPLTASVPIIFLTAKDNDDDMVAGLNLGADDYIAKPYSLKNVLARIEAVLRRVPPRPAASDGVTCDRNTLTCTADGVPLKLPRKEFEILAMLLENPGRIFTREELLAKIWPERTVVSDRTVDVHITRLRAKLGNYGKCITSRSGYGYGWQD</sequence>
<comment type="caution">
    <text evidence="8">The sequence shown here is derived from an EMBL/GenBank/DDBJ whole genome shotgun (WGS) entry which is preliminary data.</text>
</comment>
<dbReference type="InterPro" id="IPR039420">
    <property type="entry name" value="WalR-like"/>
</dbReference>
<dbReference type="PANTHER" id="PTHR48111:SF40">
    <property type="entry name" value="PHOSPHATE REGULON TRANSCRIPTIONAL REGULATORY PROTEIN PHOB"/>
    <property type="match status" value="1"/>
</dbReference>
<name>A0A4Z0VAQ2_9BACT</name>
<dbReference type="Proteomes" id="UP000297635">
    <property type="component" value="Unassembled WGS sequence"/>
</dbReference>
<dbReference type="SMART" id="SM00448">
    <property type="entry name" value="REC"/>
    <property type="match status" value="1"/>
</dbReference>
<dbReference type="Gene3D" id="3.40.50.2300">
    <property type="match status" value="1"/>
</dbReference>